<organism evidence="2 3">
    <name type="scientific">Vespula squamosa</name>
    <name type="common">Southern yellow jacket</name>
    <name type="synonym">Wasp</name>
    <dbReference type="NCBI Taxonomy" id="30214"/>
    <lineage>
        <taxon>Eukaryota</taxon>
        <taxon>Metazoa</taxon>
        <taxon>Ecdysozoa</taxon>
        <taxon>Arthropoda</taxon>
        <taxon>Hexapoda</taxon>
        <taxon>Insecta</taxon>
        <taxon>Pterygota</taxon>
        <taxon>Neoptera</taxon>
        <taxon>Endopterygota</taxon>
        <taxon>Hymenoptera</taxon>
        <taxon>Apocrita</taxon>
        <taxon>Aculeata</taxon>
        <taxon>Vespoidea</taxon>
        <taxon>Vespidae</taxon>
        <taxon>Vespinae</taxon>
        <taxon>Vespula</taxon>
    </lineage>
</organism>
<evidence type="ECO:0000256" key="1">
    <source>
        <dbReference type="SAM" id="MobiDB-lite"/>
    </source>
</evidence>
<protein>
    <submittedName>
        <fullName evidence="2">Uncharacterized protein</fullName>
    </submittedName>
</protein>
<dbReference type="EMBL" id="JAUDFV010000020">
    <property type="protein sequence ID" value="KAL2740333.1"/>
    <property type="molecule type" value="Genomic_DNA"/>
</dbReference>
<name>A0ABD2C5L8_VESSQ</name>
<reference evidence="2 3" key="1">
    <citation type="journal article" date="2024" name="Ann. Entomol. Soc. Am.">
        <title>Genomic analyses of the southern and eastern yellowjacket wasps (Hymenoptera: Vespidae) reveal evolutionary signatures of social life.</title>
        <authorList>
            <person name="Catto M.A."/>
            <person name="Caine P.B."/>
            <person name="Orr S.E."/>
            <person name="Hunt B.G."/>
            <person name="Goodisman M.A.D."/>
        </authorList>
    </citation>
    <scope>NUCLEOTIDE SEQUENCE [LARGE SCALE GENOMIC DNA]</scope>
    <source>
        <strain evidence="2">233</strain>
        <tissue evidence="2">Head and thorax</tissue>
    </source>
</reference>
<evidence type="ECO:0000313" key="3">
    <source>
        <dbReference type="Proteomes" id="UP001607302"/>
    </source>
</evidence>
<feature type="region of interest" description="Disordered" evidence="1">
    <location>
        <begin position="103"/>
        <end position="122"/>
    </location>
</feature>
<accession>A0ABD2C5L8</accession>
<keyword evidence="3" id="KW-1185">Reference proteome</keyword>
<comment type="caution">
    <text evidence="2">The sequence shown here is derived from an EMBL/GenBank/DDBJ whole genome shotgun (WGS) entry which is preliminary data.</text>
</comment>
<feature type="compositionally biased region" description="Gly residues" evidence="1">
    <location>
        <begin position="103"/>
        <end position="120"/>
    </location>
</feature>
<proteinExistence type="predicted"/>
<dbReference type="Proteomes" id="UP001607302">
    <property type="component" value="Unassembled WGS sequence"/>
</dbReference>
<sequence length="132" mass="14270">MLALYKCLVVGSRSSCFQDPIQTQLTSFRVPCRRLQETERSYHEIVTLKIDRLDRDHVLSDTFKIPCNVRLILRIGVPRQGFKAIDTTEDVAYCGVERREGGRGGGGGGVGGGGGGGGGGGRRRRAAAKCVF</sequence>
<evidence type="ECO:0000313" key="2">
    <source>
        <dbReference type="EMBL" id="KAL2740333.1"/>
    </source>
</evidence>
<dbReference type="AlphaFoldDB" id="A0ABD2C5L8"/>
<gene>
    <name evidence="2" type="ORF">V1478_000474</name>
</gene>